<dbReference type="PANTHER" id="PTHR36742">
    <property type="entry name" value="MYOSIN-G HEAVY CHAIN-LIKE PROTEIN"/>
    <property type="match status" value="1"/>
</dbReference>
<feature type="transmembrane region" description="Helical" evidence="1">
    <location>
        <begin position="157"/>
        <end position="179"/>
    </location>
</feature>
<organism evidence="2 3">
    <name type="scientific">Spinacia oleracea</name>
    <name type="common">Spinach</name>
    <dbReference type="NCBI Taxonomy" id="3562"/>
    <lineage>
        <taxon>Eukaryota</taxon>
        <taxon>Viridiplantae</taxon>
        <taxon>Streptophyta</taxon>
        <taxon>Embryophyta</taxon>
        <taxon>Tracheophyta</taxon>
        <taxon>Spermatophyta</taxon>
        <taxon>Magnoliopsida</taxon>
        <taxon>eudicotyledons</taxon>
        <taxon>Gunneridae</taxon>
        <taxon>Pentapetalae</taxon>
        <taxon>Caryophyllales</taxon>
        <taxon>Chenopodiaceae</taxon>
        <taxon>Chenopodioideae</taxon>
        <taxon>Anserineae</taxon>
        <taxon>Spinacia</taxon>
    </lineage>
</organism>
<keyword evidence="1" id="KW-1133">Transmembrane helix</keyword>
<proteinExistence type="predicted"/>
<dbReference type="GeneID" id="110803790"/>
<name>A0A9R0JCJ0_SPIOL</name>
<dbReference type="KEGG" id="soe:110803790"/>
<keyword evidence="2" id="KW-1185">Reference proteome</keyword>
<keyword evidence="1" id="KW-0812">Transmembrane</keyword>
<protein>
    <submittedName>
        <fullName evidence="3">Uncharacterized protein</fullName>
    </submittedName>
</protein>
<dbReference type="PANTHER" id="PTHR36742:SF1">
    <property type="entry name" value="MYOSIN-G HEAVY CHAIN-LIKE PROTEIN"/>
    <property type="match status" value="1"/>
</dbReference>
<accession>A0A9R0JCJ0</accession>
<evidence type="ECO:0000256" key="1">
    <source>
        <dbReference type="SAM" id="Phobius"/>
    </source>
</evidence>
<evidence type="ECO:0000313" key="2">
    <source>
        <dbReference type="Proteomes" id="UP000813463"/>
    </source>
</evidence>
<dbReference type="OrthoDB" id="531455at2759"/>
<sequence length="187" mass="20236">MALNLSTAGAHKALFGCVPKKNSQISRDFSKLCPSSGTQFRLAAAQSEGSQGRVTAEDETEDSAFDDAGKFTSARSQLGLLEQLTSSAASGYESESGKVTIREQLAQLVTGRDDDFMIALGQKNLKKVSPKFLTISQKRNIRRQDYMNQVSKRNDSLFFATIGAFVILPPVVILGIAILTGNVQLFP</sequence>
<gene>
    <name evidence="3" type="primary">LOC110803790</name>
</gene>
<reference evidence="2" key="1">
    <citation type="journal article" date="2021" name="Nat. Commun.">
        <title>Genomic analyses provide insights into spinach domestication and the genetic basis of agronomic traits.</title>
        <authorList>
            <person name="Cai X."/>
            <person name="Sun X."/>
            <person name="Xu C."/>
            <person name="Sun H."/>
            <person name="Wang X."/>
            <person name="Ge C."/>
            <person name="Zhang Z."/>
            <person name="Wang Q."/>
            <person name="Fei Z."/>
            <person name="Jiao C."/>
            <person name="Wang Q."/>
        </authorList>
    </citation>
    <scope>NUCLEOTIDE SEQUENCE [LARGE SCALE GENOMIC DNA]</scope>
    <source>
        <strain evidence="2">cv. Varoflay</strain>
    </source>
</reference>
<evidence type="ECO:0000313" key="3">
    <source>
        <dbReference type="RefSeq" id="XP_021865006.1"/>
    </source>
</evidence>
<dbReference type="AlphaFoldDB" id="A0A9R0JCJ0"/>
<dbReference type="GO" id="GO:0009507">
    <property type="term" value="C:chloroplast"/>
    <property type="evidence" value="ECO:0007669"/>
    <property type="project" value="TreeGrafter"/>
</dbReference>
<dbReference type="Proteomes" id="UP000813463">
    <property type="component" value="Chromosome 2"/>
</dbReference>
<reference evidence="3" key="2">
    <citation type="submission" date="2025-08" db="UniProtKB">
        <authorList>
            <consortium name="RefSeq"/>
        </authorList>
    </citation>
    <scope>IDENTIFICATION</scope>
    <source>
        <tissue evidence="3">Leaf</tissue>
    </source>
</reference>
<keyword evidence="1" id="KW-0472">Membrane</keyword>
<dbReference type="RefSeq" id="XP_021865006.1">
    <property type="nucleotide sequence ID" value="XM_022009314.2"/>
</dbReference>